<name>M2W9H1_GALSU</name>
<dbReference type="KEGG" id="gsl:Gasu_03110"/>
<protein>
    <submittedName>
        <fullName evidence="1">Uncharacterized protein</fullName>
    </submittedName>
</protein>
<proteinExistence type="predicted"/>
<dbReference type="EMBL" id="KB454485">
    <property type="protein sequence ID" value="EME32536.1"/>
    <property type="molecule type" value="Genomic_DNA"/>
</dbReference>
<keyword evidence="2" id="KW-1185">Reference proteome</keyword>
<organism evidence="1 2">
    <name type="scientific">Galdieria sulphuraria</name>
    <name type="common">Red alga</name>
    <dbReference type="NCBI Taxonomy" id="130081"/>
    <lineage>
        <taxon>Eukaryota</taxon>
        <taxon>Rhodophyta</taxon>
        <taxon>Bangiophyceae</taxon>
        <taxon>Galdieriales</taxon>
        <taxon>Galdieriaceae</taxon>
        <taxon>Galdieria</taxon>
    </lineage>
</organism>
<gene>
    <name evidence="1" type="ORF">Gasu_03110</name>
</gene>
<dbReference type="GeneID" id="17091107"/>
<reference evidence="2" key="1">
    <citation type="journal article" date="2013" name="Science">
        <title>Gene transfer from bacteria and archaea facilitated evolution of an extremophilic eukaryote.</title>
        <authorList>
            <person name="Schonknecht G."/>
            <person name="Chen W.H."/>
            <person name="Ternes C.M."/>
            <person name="Barbier G.G."/>
            <person name="Shrestha R.P."/>
            <person name="Stanke M."/>
            <person name="Brautigam A."/>
            <person name="Baker B.J."/>
            <person name="Banfield J.F."/>
            <person name="Garavito R.M."/>
            <person name="Carr K."/>
            <person name="Wilkerson C."/>
            <person name="Rensing S.A."/>
            <person name="Gagneul D."/>
            <person name="Dickenson N.E."/>
            <person name="Oesterhelt C."/>
            <person name="Lercher M.J."/>
            <person name="Weber A.P."/>
        </authorList>
    </citation>
    <scope>NUCLEOTIDE SEQUENCE [LARGE SCALE GENOMIC DNA]</scope>
    <source>
        <strain evidence="2">074W</strain>
    </source>
</reference>
<sequence>MERQAMNLILSRPFCLLCFGPKGNYFPFQASKEELCELIFNAPTLPLWSNGYSSEEHKLTVSDILRLLRPSLPELCDATTFHCFSQCLLLTRKDHFFAIILRDRLLLFVHNSHSSISSILQEALQSLQYSEDGNSKDPCGFCWLALSSLIVCQAEDLKGVFEELQQQNTELLHRVKSVTDFIHYKDIVLQRESLQRLWMELKDFEQILLRILKMAHSVDSFFNPTVVSSMHAILRIMDQMASHIHQRVEVSNQTEHWLMMESDAVQSQLLSFDVPLTFSAACFLLCFLVSRSILYHTYC</sequence>
<evidence type="ECO:0000313" key="2">
    <source>
        <dbReference type="Proteomes" id="UP000030680"/>
    </source>
</evidence>
<dbReference type="RefSeq" id="XP_005709056.1">
    <property type="nucleotide sequence ID" value="XM_005708999.1"/>
</dbReference>
<dbReference type="OrthoDB" id="7919at2759"/>
<accession>M2W9H1</accession>
<dbReference type="AlphaFoldDB" id="M2W9H1"/>
<evidence type="ECO:0000313" key="1">
    <source>
        <dbReference type="EMBL" id="EME32536.1"/>
    </source>
</evidence>
<dbReference type="Gramene" id="EME32536">
    <property type="protein sequence ID" value="EME32536"/>
    <property type="gene ID" value="Gasu_03110"/>
</dbReference>
<dbReference type="Proteomes" id="UP000030680">
    <property type="component" value="Unassembled WGS sequence"/>
</dbReference>